<dbReference type="Pfam" id="PF00046">
    <property type="entry name" value="Homeodomain"/>
    <property type="match status" value="1"/>
</dbReference>
<dbReference type="InterPro" id="IPR009057">
    <property type="entry name" value="Homeodomain-like_sf"/>
</dbReference>
<dbReference type="PANTHER" id="PTHR45664:SF12">
    <property type="entry name" value="PANCREAS_DUODENUM HOMEOBOX PROTEIN 1"/>
    <property type="match status" value="1"/>
</dbReference>
<dbReference type="OrthoDB" id="6159439at2759"/>
<dbReference type="PROSITE" id="PS50071">
    <property type="entry name" value="HOMEOBOX_2"/>
    <property type="match status" value="1"/>
</dbReference>
<evidence type="ECO:0000256" key="4">
    <source>
        <dbReference type="ARBA" id="ARBA00023242"/>
    </source>
</evidence>
<dbReference type="CDD" id="cd00086">
    <property type="entry name" value="homeodomain"/>
    <property type="match status" value="1"/>
</dbReference>
<feature type="region of interest" description="Disordered" evidence="7">
    <location>
        <begin position="278"/>
        <end position="304"/>
    </location>
</feature>
<protein>
    <submittedName>
        <fullName evidence="10">Homeobox protein Hox-A3-like</fullName>
    </submittedName>
</protein>
<organism evidence="9 10">
    <name type="scientific">Spodoptera litura</name>
    <name type="common">Asian cotton leafworm</name>
    <dbReference type="NCBI Taxonomy" id="69820"/>
    <lineage>
        <taxon>Eukaryota</taxon>
        <taxon>Metazoa</taxon>
        <taxon>Ecdysozoa</taxon>
        <taxon>Arthropoda</taxon>
        <taxon>Hexapoda</taxon>
        <taxon>Insecta</taxon>
        <taxon>Pterygota</taxon>
        <taxon>Neoptera</taxon>
        <taxon>Endopterygota</taxon>
        <taxon>Lepidoptera</taxon>
        <taxon>Glossata</taxon>
        <taxon>Ditrysia</taxon>
        <taxon>Noctuoidea</taxon>
        <taxon>Noctuidae</taxon>
        <taxon>Amphipyrinae</taxon>
        <taxon>Spodoptera</taxon>
    </lineage>
</organism>
<dbReference type="GO" id="GO:0005634">
    <property type="term" value="C:nucleus"/>
    <property type="evidence" value="ECO:0007669"/>
    <property type="project" value="UniProtKB-SubCell"/>
</dbReference>
<dbReference type="GO" id="GO:0045944">
    <property type="term" value="P:positive regulation of transcription by RNA polymerase II"/>
    <property type="evidence" value="ECO:0007669"/>
    <property type="project" value="UniProtKB-ARBA"/>
</dbReference>
<dbReference type="GO" id="GO:0000981">
    <property type="term" value="F:DNA-binding transcription factor activity, RNA polymerase II-specific"/>
    <property type="evidence" value="ECO:0007669"/>
    <property type="project" value="InterPro"/>
</dbReference>
<sequence length="315" mass="35458">MSEIKAPLLMDESFPHWMPHQSAAVPIPVTVLNYQIWQNGQQTGWPMVRRQGLPAPNKKPKRVRTAFTTNQLLALENEFNQCRYLAPARRLQLADILDINERAIKIWFQNRRMKQKKDFLESQATSDESSEHSQSPIMYHQGVMPNYPGICKPTTPNLTSEQPQYSPYMYGTYPLGLEVQAPTQLGASLSSAATIPTAPNLMAQQPRYSPYTYGTHISITPRSIPAQHYQSAVQAAAQLETIHPLPNQYSPYIFGNTHPMFAPGNIPTPPLQPEVQVLSQREASLSSTEQPAPDVSNEHDNSSWDPLQFIDDLLL</sequence>
<dbReference type="Gene3D" id="1.10.10.60">
    <property type="entry name" value="Homeodomain-like"/>
    <property type="match status" value="1"/>
</dbReference>
<evidence type="ECO:0000313" key="10">
    <source>
        <dbReference type="RefSeq" id="XP_022826377.1"/>
    </source>
</evidence>
<dbReference type="GO" id="GO:0000978">
    <property type="term" value="F:RNA polymerase II cis-regulatory region sequence-specific DNA binding"/>
    <property type="evidence" value="ECO:0007669"/>
    <property type="project" value="TreeGrafter"/>
</dbReference>
<feature type="domain" description="Homeobox" evidence="8">
    <location>
        <begin position="58"/>
        <end position="118"/>
    </location>
</feature>
<dbReference type="AlphaFoldDB" id="A0A9J7ECZ4"/>
<evidence type="ECO:0000259" key="8">
    <source>
        <dbReference type="PROSITE" id="PS50071"/>
    </source>
</evidence>
<keyword evidence="2 5" id="KW-0238">DNA-binding</keyword>
<name>A0A9J7ECZ4_SPOLT</name>
<gene>
    <name evidence="10" type="primary">LOC111356309</name>
</gene>
<accession>A0A9J7ECZ4</accession>
<evidence type="ECO:0000256" key="3">
    <source>
        <dbReference type="ARBA" id="ARBA00023155"/>
    </source>
</evidence>
<feature type="compositionally biased region" description="Polar residues" evidence="7">
    <location>
        <begin position="278"/>
        <end position="290"/>
    </location>
</feature>
<evidence type="ECO:0000256" key="6">
    <source>
        <dbReference type="RuleBase" id="RU000682"/>
    </source>
</evidence>
<evidence type="ECO:0000256" key="2">
    <source>
        <dbReference type="ARBA" id="ARBA00023125"/>
    </source>
</evidence>
<dbReference type="SUPFAM" id="SSF46689">
    <property type="entry name" value="Homeodomain-like"/>
    <property type="match status" value="1"/>
</dbReference>
<comment type="subcellular location">
    <subcellularLocation>
        <location evidence="1 5 6">Nucleus</location>
    </subcellularLocation>
</comment>
<feature type="DNA-binding region" description="Homeobox" evidence="5">
    <location>
        <begin position="60"/>
        <end position="119"/>
    </location>
</feature>
<keyword evidence="4 5" id="KW-0539">Nucleus</keyword>
<evidence type="ECO:0000256" key="7">
    <source>
        <dbReference type="SAM" id="MobiDB-lite"/>
    </source>
</evidence>
<dbReference type="PROSITE" id="PS00027">
    <property type="entry name" value="HOMEOBOX_1"/>
    <property type="match status" value="1"/>
</dbReference>
<evidence type="ECO:0000256" key="1">
    <source>
        <dbReference type="ARBA" id="ARBA00004123"/>
    </source>
</evidence>
<proteinExistence type="predicted"/>
<evidence type="ECO:0000256" key="5">
    <source>
        <dbReference type="PROSITE-ProRule" id="PRU00108"/>
    </source>
</evidence>
<keyword evidence="9" id="KW-1185">Reference proteome</keyword>
<keyword evidence="3 5" id="KW-0371">Homeobox</keyword>
<dbReference type="GeneID" id="111356309"/>
<dbReference type="RefSeq" id="XP_022826377.1">
    <property type="nucleotide sequence ID" value="XM_022970609.1"/>
</dbReference>
<dbReference type="Proteomes" id="UP000301870">
    <property type="component" value="Chromosome 22"/>
</dbReference>
<evidence type="ECO:0000313" key="9">
    <source>
        <dbReference type="Proteomes" id="UP000301870"/>
    </source>
</evidence>
<dbReference type="InterPro" id="IPR017970">
    <property type="entry name" value="Homeobox_CS"/>
</dbReference>
<dbReference type="SMART" id="SM00389">
    <property type="entry name" value="HOX"/>
    <property type="match status" value="1"/>
</dbReference>
<dbReference type="InterPro" id="IPR001356">
    <property type="entry name" value="HD"/>
</dbReference>
<dbReference type="KEGG" id="sliu:111356309"/>
<reference evidence="10" key="1">
    <citation type="submission" date="2025-08" db="UniProtKB">
        <authorList>
            <consortium name="RefSeq"/>
        </authorList>
    </citation>
    <scope>IDENTIFICATION</scope>
    <source>
        <strain evidence="10">Ishihara</strain>
        <tissue evidence="10">Whole body</tissue>
    </source>
</reference>
<dbReference type="PANTHER" id="PTHR45664">
    <property type="entry name" value="PROTEIN ZERKNUELLT 1-RELATED"/>
    <property type="match status" value="1"/>
</dbReference>